<dbReference type="AlphaFoldDB" id="A0A0V0SE87"/>
<sequence length="169" mass="19461">MEEISYLKGIFLNRRVIKTVLLTKKQNDCQPATLIVQWYQCLHFQINGYAQYCYRQHETCKPTLQEGMSNVDKRIIWFVKTISPDELFSFSLPKSGPYNGTDVNSVSCSADCLRQAIMIKRTAKRGYTTGQSIKWTVVSILNTNIQSQSLRTCPECELLQIISYRCKAE</sequence>
<accession>A0A0V0SE87</accession>
<comment type="caution">
    <text evidence="1">The sequence shown here is derived from an EMBL/GenBank/DDBJ whole genome shotgun (WGS) entry which is preliminary data.</text>
</comment>
<protein>
    <submittedName>
        <fullName evidence="1">Uncharacterized protein</fullName>
    </submittedName>
</protein>
<dbReference type="EMBL" id="JYDL01000014">
    <property type="protein sequence ID" value="KRX25069.1"/>
    <property type="molecule type" value="Genomic_DNA"/>
</dbReference>
<reference evidence="1 2" key="1">
    <citation type="submission" date="2015-01" db="EMBL/GenBank/DDBJ databases">
        <title>Evolution of Trichinella species and genotypes.</title>
        <authorList>
            <person name="Korhonen P.K."/>
            <person name="Edoardo P."/>
            <person name="Giuseppe L.R."/>
            <person name="Gasser R.B."/>
        </authorList>
    </citation>
    <scope>NUCLEOTIDE SEQUENCE [LARGE SCALE GENOMIC DNA]</scope>
    <source>
        <strain evidence="1">ISS37</strain>
    </source>
</reference>
<proteinExistence type="predicted"/>
<evidence type="ECO:0000313" key="2">
    <source>
        <dbReference type="Proteomes" id="UP000054630"/>
    </source>
</evidence>
<gene>
    <name evidence="1" type="ORF">T07_5657</name>
</gene>
<evidence type="ECO:0000313" key="1">
    <source>
        <dbReference type="EMBL" id="KRX25069.1"/>
    </source>
</evidence>
<keyword evidence="2" id="KW-1185">Reference proteome</keyword>
<dbReference type="Proteomes" id="UP000054630">
    <property type="component" value="Unassembled WGS sequence"/>
</dbReference>
<dbReference type="OrthoDB" id="10392649at2759"/>
<name>A0A0V0SE87_9BILA</name>
<organism evidence="1 2">
    <name type="scientific">Trichinella nelsoni</name>
    <dbReference type="NCBI Taxonomy" id="6336"/>
    <lineage>
        <taxon>Eukaryota</taxon>
        <taxon>Metazoa</taxon>
        <taxon>Ecdysozoa</taxon>
        <taxon>Nematoda</taxon>
        <taxon>Enoplea</taxon>
        <taxon>Dorylaimia</taxon>
        <taxon>Trichinellida</taxon>
        <taxon>Trichinellidae</taxon>
        <taxon>Trichinella</taxon>
    </lineage>
</organism>